<sequence>MPPHDDDDYFLPLEDQRVFGAGIRRTRVPFVRSSEHELNTTGPGASSSSTPPGASIANTYLSIVMKQQPVNTRTFTSPNTPTPQESTPPPRTAQSAPPTAKAISPPPPPASLPTQPPYPGHTNTPTHCEVCNLPLSSNQAPSDQTPTTTRPHEASLAHQVCLTHSHPPSHLDRSRAGLRYLSTYGWDPDSRLGLGAPGREGIREPLKGRIKNDTAGLGVGLDADGDRVAPRPPPPKVQNLNAKQARRGAAEARRKGEKLRNMFFQSDEVLKYLGESA</sequence>
<evidence type="ECO:0000313" key="3">
    <source>
        <dbReference type="EMBL" id="KAJ5091933.1"/>
    </source>
</evidence>
<name>A0A9W9K3N8_9EURO</name>
<evidence type="ECO:0000259" key="2">
    <source>
        <dbReference type="PROSITE" id="PS50174"/>
    </source>
</evidence>
<dbReference type="AlphaFoldDB" id="A0A9W9K3N8"/>
<reference evidence="3" key="1">
    <citation type="submission" date="2022-11" db="EMBL/GenBank/DDBJ databases">
        <authorList>
            <person name="Petersen C."/>
        </authorList>
    </citation>
    <scope>NUCLEOTIDE SEQUENCE</scope>
    <source>
        <strain evidence="3">IBT 34128</strain>
    </source>
</reference>
<dbReference type="PANTHER" id="PTHR20923:SF1">
    <property type="entry name" value="G PATCH DOMAIN AND ANKYRIN REPEAT-CONTAINING PROTEIN 1"/>
    <property type="match status" value="1"/>
</dbReference>
<feature type="region of interest" description="Disordered" evidence="1">
    <location>
        <begin position="72"/>
        <end position="155"/>
    </location>
</feature>
<dbReference type="OrthoDB" id="20282at2759"/>
<proteinExistence type="predicted"/>
<feature type="compositionally biased region" description="Polar residues" evidence="1">
    <location>
        <begin position="134"/>
        <end position="149"/>
    </location>
</feature>
<feature type="compositionally biased region" description="Pro residues" evidence="1">
    <location>
        <begin position="104"/>
        <end position="119"/>
    </location>
</feature>
<dbReference type="PROSITE" id="PS50174">
    <property type="entry name" value="G_PATCH"/>
    <property type="match status" value="1"/>
</dbReference>
<feature type="compositionally biased region" description="Polar residues" evidence="1">
    <location>
        <begin position="72"/>
        <end position="85"/>
    </location>
</feature>
<dbReference type="InterPro" id="IPR039146">
    <property type="entry name" value="GPANK1"/>
</dbReference>
<feature type="domain" description="G-patch" evidence="2">
    <location>
        <begin position="173"/>
        <end position="222"/>
    </location>
</feature>
<dbReference type="EMBL" id="JAPMSZ010000009">
    <property type="protein sequence ID" value="KAJ5091933.1"/>
    <property type="molecule type" value="Genomic_DNA"/>
</dbReference>
<dbReference type="GO" id="GO:0003676">
    <property type="term" value="F:nucleic acid binding"/>
    <property type="evidence" value="ECO:0007669"/>
    <property type="project" value="InterPro"/>
</dbReference>
<feature type="region of interest" description="Disordered" evidence="1">
    <location>
        <begin position="30"/>
        <end position="59"/>
    </location>
</feature>
<evidence type="ECO:0000313" key="4">
    <source>
        <dbReference type="Proteomes" id="UP001141434"/>
    </source>
</evidence>
<dbReference type="RefSeq" id="XP_056510130.1">
    <property type="nucleotide sequence ID" value="XM_056657330.1"/>
</dbReference>
<feature type="region of interest" description="Disordered" evidence="1">
    <location>
        <begin position="213"/>
        <end position="255"/>
    </location>
</feature>
<dbReference type="InterPro" id="IPR000467">
    <property type="entry name" value="G_patch_dom"/>
</dbReference>
<evidence type="ECO:0000256" key="1">
    <source>
        <dbReference type="SAM" id="MobiDB-lite"/>
    </source>
</evidence>
<comment type="caution">
    <text evidence="3">The sequence shown here is derived from an EMBL/GenBank/DDBJ whole genome shotgun (WGS) entry which is preliminary data.</text>
</comment>
<reference evidence="3" key="2">
    <citation type="journal article" date="2023" name="IMA Fungus">
        <title>Comparative genomic study of the Penicillium genus elucidates a diverse pangenome and 15 lateral gene transfer events.</title>
        <authorList>
            <person name="Petersen C."/>
            <person name="Sorensen T."/>
            <person name="Nielsen M.R."/>
            <person name="Sondergaard T.E."/>
            <person name="Sorensen J.L."/>
            <person name="Fitzpatrick D.A."/>
            <person name="Frisvad J.C."/>
            <person name="Nielsen K.L."/>
        </authorList>
    </citation>
    <scope>NUCLEOTIDE SEQUENCE</scope>
    <source>
        <strain evidence="3">IBT 34128</strain>
    </source>
</reference>
<feature type="compositionally biased region" description="Low complexity" evidence="1">
    <location>
        <begin position="213"/>
        <end position="222"/>
    </location>
</feature>
<dbReference type="PANTHER" id="PTHR20923">
    <property type="entry name" value="BAT4 PROTEIN-RELATED"/>
    <property type="match status" value="1"/>
</dbReference>
<dbReference type="GeneID" id="81396499"/>
<protein>
    <recommendedName>
        <fullName evidence="2">G-patch domain-containing protein</fullName>
    </recommendedName>
</protein>
<accession>A0A9W9K3N8</accession>
<gene>
    <name evidence="3" type="ORF">NUU61_006803</name>
</gene>
<keyword evidence="4" id="KW-1185">Reference proteome</keyword>
<organism evidence="3 4">
    <name type="scientific">Penicillium alfredii</name>
    <dbReference type="NCBI Taxonomy" id="1506179"/>
    <lineage>
        <taxon>Eukaryota</taxon>
        <taxon>Fungi</taxon>
        <taxon>Dikarya</taxon>
        <taxon>Ascomycota</taxon>
        <taxon>Pezizomycotina</taxon>
        <taxon>Eurotiomycetes</taxon>
        <taxon>Eurotiomycetidae</taxon>
        <taxon>Eurotiales</taxon>
        <taxon>Aspergillaceae</taxon>
        <taxon>Penicillium</taxon>
    </lineage>
</organism>
<dbReference type="Proteomes" id="UP001141434">
    <property type="component" value="Unassembled WGS sequence"/>
</dbReference>
<feature type="compositionally biased region" description="Low complexity" evidence="1">
    <location>
        <begin position="40"/>
        <end position="57"/>
    </location>
</feature>